<dbReference type="Proteomes" id="UP000663722">
    <property type="component" value="Chromosome"/>
</dbReference>
<dbReference type="PIRSF" id="PIRSF028235">
    <property type="entry name" value="UCP028235"/>
    <property type="match status" value="1"/>
</dbReference>
<accession>A0A975GKT5</accession>
<dbReference type="AlphaFoldDB" id="A0A975GKT5"/>
<organism evidence="1 2">
    <name type="scientific">Desulfonema magnum</name>
    <dbReference type="NCBI Taxonomy" id="45655"/>
    <lineage>
        <taxon>Bacteria</taxon>
        <taxon>Pseudomonadati</taxon>
        <taxon>Thermodesulfobacteriota</taxon>
        <taxon>Desulfobacteria</taxon>
        <taxon>Desulfobacterales</taxon>
        <taxon>Desulfococcaceae</taxon>
        <taxon>Desulfonema</taxon>
    </lineage>
</organism>
<protein>
    <submittedName>
        <fullName evidence="1">DHH domain-containing protein</fullName>
    </submittedName>
</protein>
<evidence type="ECO:0000313" key="2">
    <source>
        <dbReference type="Proteomes" id="UP000663722"/>
    </source>
</evidence>
<dbReference type="InterPro" id="IPR016877">
    <property type="entry name" value="UCP028235"/>
</dbReference>
<proteinExistence type="predicted"/>
<dbReference type="KEGG" id="dmm:dnm_010060"/>
<sequence>MRLLTRSDFDGLACGVLLVEAGIVDEYKFVHPKDIQDSKIEVTKNDVLANIPYIPGCGLWFDHHSSEQERMKLMGQFQYKGKSCDAPSCARVIYDYYGGAEKFSKFDKSGLMAAVDKVDSGQLSIEEIAFPTEWTALAFMMDPRTGLGRYKDYRISNYQLMEDMIKYCRTMTIHEILAVTDVRERMTRYFKQEKLYEEMVRKNSTVDGNVLIIDLHHLDQIMTGNRFKEYILFPEQNISVRIIWGLKKQNMVFTCGRSVTNRTSKTDIGSLMLRYGGGGHRTVGTCQVPVDDWERVRDEIVAKMKADG</sequence>
<keyword evidence="2" id="KW-1185">Reference proteome</keyword>
<reference evidence="1" key="1">
    <citation type="journal article" date="2021" name="Microb. Physiol.">
        <title>Proteogenomic Insights into the Physiology of Marine, Sulfate-Reducing, Filamentous Desulfonema limicola and Desulfonema magnum.</title>
        <authorList>
            <person name="Schnaars V."/>
            <person name="Wohlbrand L."/>
            <person name="Scheve S."/>
            <person name="Hinrichs C."/>
            <person name="Reinhardt R."/>
            <person name="Rabus R."/>
        </authorList>
    </citation>
    <scope>NUCLEOTIDE SEQUENCE</scope>
    <source>
        <strain evidence="1">4be13</strain>
    </source>
</reference>
<name>A0A975GKT5_9BACT</name>
<gene>
    <name evidence="1" type="ORF">dnm_010060</name>
</gene>
<dbReference type="InterPro" id="IPR038763">
    <property type="entry name" value="DHH_sf"/>
</dbReference>
<dbReference type="RefSeq" id="WP_207681243.1">
    <property type="nucleotide sequence ID" value="NZ_CP061800.1"/>
</dbReference>
<evidence type="ECO:0000313" key="1">
    <source>
        <dbReference type="EMBL" id="QTA85002.1"/>
    </source>
</evidence>
<dbReference type="EMBL" id="CP061800">
    <property type="protein sequence ID" value="QTA85002.1"/>
    <property type="molecule type" value="Genomic_DNA"/>
</dbReference>
<dbReference type="SUPFAM" id="SSF64182">
    <property type="entry name" value="DHH phosphoesterases"/>
    <property type="match status" value="1"/>
</dbReference>